<dbReference type="Pfam" id="PF07727">
    <property type="entry name" value="RVT_2"/>
    <property type="match status" value="1"/>
</dbReference>
<dbReference type="EMBL" id="LXQA010027778">
    <property type="protein sequence ID" value="MCH94631.1"/>
    <property type="molecule type" value="Genomic_DNA"/>
</dbReference>
<dbReference type="AlphaFoldDB" id="A0A392N4I1"/>
<reference evidence="2 3" key="1">
    <citation type="journal article" date="2018" name="Front. Plant Sci.">
        <title>Red Clover (Trifolium pratense) and Zigzag Clover (T. medium) - A Picture of Genomic Similarities and Differences.</title>
        <authorList>
            <person name="Dluhosova J."/>
            <person name="Istvanek J."/>
            <person name="Nedelnik J."/>
            <person name="Repkova J."/>
        </authorList>
    </citation>
    <scope>NUCLEOTIDE SEQUENCE [LARGE SCALE GENOMIC DNA]</scope>
    <source>
        <strain evidence="3">cv. 10/8</strain>
        <tissue evidence="2">Leaf</tissue>
    </source>
</reference>
<protein>
    <submittedName>
        <fullName evidence="2">Gag-pol polyprotein</fullName>
    </submittedName>
</protein>
<organism evidence="2 3">
    <name type="scientific">Trifolium medium</name>
    <dbReference type="NCBI Taxonomy" id="97028"/>
    <lineage>
        <taxon>Eukaryota</taxon>
        <taxon>Viridiplantae</taxon>
        <taxon>Streptophyta</taxon>
        <taxon>Embryophyta</taxon>
        <taxon>Tracheophyta</taxon>
        <taxon>Spermatophyta</taxon>
        <taxon>Magnoliopsida</taxon>
        <taxon>eudicotyledons</taxon>
        <taxon>Gunneridae</taxon>
        <taxon>Pentapetalae</taxon>
        <taxon>rosids</taxon>
        <taxon>fabids</taxon>
        <taxon>Fabales</taxon>
        <taxon>Fabaceae</taxon>
        <taxon>Papilionoideae</taxon>
        <taxon>50 kb inversion clade</taxon>
        <taxon>NPAAA clade</taxon>
        <taxon>Hologalegina</taxon>
        <taxon>IRL clade</taxon>
        <taxon>Trifolieae</taxon>
        <taxon>Trifolium</taxon>
    </lineage>
</organism>
<accession>A0A392N4I1</accession>
<dbReference type="Proteomes" id="UP000265520">
    <property type="component" value="Unassembled WGS sequence"/>
</dbReference>
<feature type="non-terminal residue" evidence="2">
    <location>
        <position position="94"/>
    </location>
</feature>
<name>A0A392N4I1_9FABA</name>
<evidence type="ECO:0000313" key="3">
    <source>
        <dbReference type="Proteomes" id="UP000265520"/>
    </source>
</evidence>
<evidence type="ECO:0000313" key="2">
    <source>
        <dbReference type="EMBL" id="MCH94631.1"/>
    </source>
</evidence>
<comment type="caution">
    <text evidence="2">The sequence shown here is derived from an EMBL/GenBank/DDBJ whole genome shotgun (WGS) entry which is preliminary data.</text>
</comment>
<evidence type="ECO:0000259" key="1">
    <source>
        <dbReference type="Pfam" id="PF07727"/>
    </source>
</evidence>
<dbReference type="InterPro" id="IPR013103">
    <property type="entry name" value="RVT_2"/>
</dbReference>
<feature type="domain" description="Reverse transcriptase Ty1/copia-type" evidence="1">
    <location>
        <begin position="48"/>
        <end position="91"/>
    </location>
</feature>
<keyword evidence="3" id="KW-1185">Reference proteome</keyword>
<proteinExistence type="predicted"/>
<sequence length="94" mass="10891">MCGRWYPKPKGKHIIGTRWVLRNKLNKQGEEAPNKARLVAQGYSQQGVLNAFLNDYISEEVFIHQPPGFENIKNPDFVYKLKKSWYGLKQALKA</sequence>